<reference evidence="2" key="2">
    <citation type="submission" date="2015-01" db="EMBL/GenBank/DDBJ databases">
        <title>Draft genome sequence of potential hydrocarbon metabolising strain of Rhodococcus rhodochrous.</title>
        <authorList>
            <person name="Aggarwal R.K."/>
            <person name="Dawar C."/>
        </authorList>
    </citation>
    <scope>NUCLEOTIDE SEQUENCE [LARGE SCALE GENOMIC DNA]</scope>
    <source>
        <strain evidence="2">KG-21</strain>
    </source>
</reference>
<accession>A0A0M8PQ84</accession>
<proteinExistence type="predicted"/>
<dbReference type="EMBL" id="AZYO01000012">
    <property type="protein sequence ID" value="KOS56869.1"/>
    <property type="molecule type" value="Genomic_DNA"/>
</dbReference>
<sequence>MHSTTTTLETLYRNIGEMMTRGRNLEIDFPGYRQGLETARLYVLDELARCSGFSMARKDSTEQKARAA</sequence>
<dbReference type="AlphaFoldDB" id="A0A0M8PQ84"/>
<dbReference type="PATRIC" id="fig|1441923.3.peg.1666"/>
<comment type="caution">
    <text evidence="1">The sequence shown here is derived from an EMBL/GenBank/DDBJ whole genome shotgun (WGS) entry which is preliminary data.</text>
</comment>
<name>A0A0M8PQ84_RHORH</name>
<reference evidence="1 2" key="1">
    <citation type="journal article" date="2015" name="Genome Announc.">
        <title>Draft Genome Sequence of Rhodococcus rhodochrous Strain KG-21, a Soil Isolate from Oil Fields of Krishna-Godavari Basin, India.</title>
        <authorList>
            <person name="Dawar C."/>
            <person name="Aggarwal R.K."/>
        </authorList>
    </citation>
    <scope>NUCLEOTIDE SEQUENCE [LARGE SCALE GENOMIC DNA]</scope>
    <source>
        <strain evidence="1 2">KG-21</strain>
    </source>
</reference>
<evidence type="ECO:0000313" key="2">
    <source>
        <dbReference type="Proteomes" id="UP000037712"/>
    </source>
</evidence>
<gene>
    <name evidence="1" type="ORF">Z051_07575</name>
</gene>
<evidence type="ECO:0000313" key="1">
    <source>
        <dbReference type="EMBL" id="KOS56869.1"/>
    </source>
</evidence>
<protein>
    <submittedName>
        <fullName evidence="1">Uncharacterized protein</fullName>
    </submittedName>
</protein>
<organism evidence="1 2">
    <name type="scientific">Rhodococcus rhodochrous KG-21</name>
    <dbReference type="NCBI Taxonomy" id="1441923"/>
    <lineage>
        <taxon>Bacteria</taxon>
        <taxon>Bacillati</taxon>
        <taxon>Actinomycetota</taxon>
        <taxon>Actinomycetes</taxon>
        <taxon>Mycobacteriales</taxon>
        <taxon>Nocardiaceae</taxon>
        <taxon>Rhodococcus</taxon>
    </lineage>
</organism>
<dbReference type="Proteomes" id="UP000037712">
    <property type="component" value="Unassembled WGS sequence"/>
</dbReference>